<protein>
    <submittedName>
        <fullName evidence="2">Uncharacterized protein</fullName>
    </submittedName>
</protein>
<feature type="region of interest" description="Disordered" evidence="1">
    <location>
        <begin position="1"/>
        <end position="128"/>
    </location>
</feature>
<organism evidence="2 3">
    <name type="scientific">Mytilus galloprovincialis</name>
    <name type="common">Mediterranean mussel</name>
    <dbReference type="NCBI Taxonomy" id="29158"/>
    <lineage>
        <taxon>Eukaryota</taxon>
        <taxon>Metazoa</taxon>
        <taxon>Spiralia</taxon>
        <taxon>Lophotrochozoa</taxon>
        <taxon>Mollusca</taxon>
        <taxon>Bivalvia</taxon>
        <taxon>Autobranchia</taxon>
        <taxon>Pteriomorphia</taxon>
        <taxon>Mytilida</taxon>
        <taxon>Mytiloidea</taxon>
        <taxon>Mytilidae</taxon>
        <taxon>Mytilinae</taxon>
        <taxon>Mytilus</taxon>
    </lineage>
</organism>
<dbReference type="AlphaFoldDB" id="A0A8B6GRY2"/>
<comment type="caution">
    <text evidence="2">The sequence shown here is derived from an EMBL/GenBank/DDBJ whole genome shotgun (WGS) entry which is preliminary data.</text>
</comment>
<gene>
    <name evidence="2" type="ORF">MGAL_10B023958</name>
</gene>
<dbReference type="Proteomes" id="UP000596742">
    <property type="component" value="Unassembled WGS sequence"/>
</dbReference>
<feature type="compositionally biased region" description="Polar residues" evidence="1">
    <location>
        <begin position="48"/>
        <end position="58"/>
    </location>
</feature>
<accession>A0A8B6GRY2</accession>
<feature type="compositionally biased region" description="Polar residues" evidence="1">
    <location>
        <begin position="8"/>
        <end position="32"/>
    </location>
</feature>
<evidence type="ECO:0000313" key="3">
    <source>
        <dbReference type="Proteomes" id="UP000596742"/>
    </source>
</evidence>
<proteinExistence type="predicted"/>
<name>A0A8B6GRY2_MYTGA</name>
<dbReference type="EMBL" id="UYJE01008865">
    <property type="protein sequence ID" value="VDI68027.1"/>
    <property type="molecule type" value="Genomic_DNA"/>
</dbReference>
<reference evidence="2" key="1">
    <citation type="submission" date="2018-11" db="EMBL/GenBank/DDBJ databases">
        <authorList>
            <person name="Alioto T."/>
            <person name="Alioto T."/>
        </authorList>
    </citation>
    <scope>NUCLEOTIDE SEQUENCE</scope>
</reference>
<evidence type="ECO:0000313" key="2">
    <source>
        <dbReference type="EMBL" id="VDI68027.1"/>
    </source>
</evidence>
<evidence type="ECO:0000256" key="1">
    <source>
        <dbReference type="SAM" id="MobiDB-lite"/>
    </source>
</evidence>
<feature type="compositionally biased region" description="Basic and acidic residues" evidence="1">
    <location>
        <begin position="114"/>
        <end position="128"/>
    </location>
</feature>
<keyword evidence="3" id="KW-1185">Reference proteome</keyword>
<sequence>METDVDDNINNSNMKDTTSNHTDSQEIQTTFSEETDNTLHLSLRHQNELTTADGNPITQIRVPEDSGIHSQNPAYNITDSFSRQQYERQRTIPKEKNRDFPGGFKISKSVNPSTEKRELDKNRKAAQG</sequence>
<feature type="compositionally biased region" description="Polar residues" evidence="1">
    <location>
        <begin position="68"/>
        <end position="84"/>
    </location>
</feature>
<feature type="compositionally biased region" description="Basic and acidic residues" evidence="1">
    <location>
        <begin position="85"/>
        <end position="99"/>
    </location>
</feature>